<feature type="domain" description="Calponin-homology (CH)" evidence="1">
    <location>
        <begin position="145"/>
        <end position="252"/>
    </location>
</feature>
<dbReference type="Gene3D" id="1.10.418.10">
    <property type="entry name" value="Calponin-like domain"/>
    <property type="match status" value="2"/>
</dbReference>
<dbReference type="InterPro" id="IPR036872">
    <property type="entry name" value="CH_dom_sf"/>
</dbReference>
<keyword evidence="3" id="KW-1185">Reference proteome</keyword>
<dbReference type="SMART" id="SM00033">
    <property type="entry name" value="CH"/>
    <property type="match status" value="2"/>
</dbReference>
<reference evidence="2 3" key="1">
    <citation type="submission" date="2024-04" db="EMBL/GenBank/DDBJ databases">
        <title>Tritrichomonas musculus Genome.</title>
        <authorList>
            <person name="Alves-Ferreira E."/>
            <person name="Grigg M."/>
            <person name="Lorenzi H."/>
            <person name="Galac M."/>
        </authorList>
    </citation>
    <scope>NUCLEOTIDE SEQUENCE [LARGE SCALE GENOMIC DNA]</scope>
    <source>
        <strain evidence="2 3">EAF2021</strain>
    </source>
</reference>
<evidence type="ECO:0000313" key="2">
    <source>
        <dbReference type="EMBL" id="KAK8871628.1"/>
    </source>
</evidence>
<evidence type="ECO:0000313" key="3">
    <source>
        <dbReference type="Proteomes" id="UP001470230"/>
    </source>
</evidence>
<dbReference type="InterPro" id="IPR001715">
    <property type="entry name" value="CH_dom"/>
</dbReference>
<sequence>MSIQSQSNDQWIHLQTKAFSRWLSYQIQNKADFNIEDYTKNLANGILFLQLAQNLTKNTVLCKLDHNPKNELQPIQKCEKALDMFQKDGINLSEITAKDIYNSNKENILNFIWNLICHYSINQSILDEDLYRDNDQIGISKSNIREKRNESKEMAQKILSWATDKISLYPNIEGFYPYELVLCALLDQYVPEKINYYNLSPNDSKHNFSLAINVMKELGIPVYVYYEEINEYDHQVDEKTLLLQLSSIKYFIYNHQMFNTININSMNEKFISSDYQNVESNNLLLSQPPVVISDSYASSSSMFSYEDSLIYSSSSQQQKESENSKAIENSKLIENSNEINIKQNDQIKEQNEANKMNPEDMVLIRNLSFCNSNSREDSESKVPMSIEDKYLLRDNNPFHQIKLFNIPKKNDGKLPWFVTFAEKCKIKRHHF</sequence>
<protein>
    <submittedName>
        <fullName evidence="2">Alpha-actinin</fullName>
    </submittedName>
</protein>
<comment type="caution">
    <text evidence="2">The sequence shown here is derived from an EMBL/GenBank/DDBJ whole genome shotgun (WGS) entry which is preliminary data.</text>
</comment>
<dbReference type="Proteomes" id="UP001470230">
    <property type="component" value="Unassembled WGS sequence"/>
</dbReference>
<dbReference type="PANTHER" id="PTHR11915">
    <property type="entry name" value="SPECTRIN/FILAMIN RELATED CYTOSKELETAL PROTEIN"/>
    <property type="match status" value="1"/>
</dbReference>
<dbReference type="SUPFAM" id="SSF47576">
    <property type="entry name" value="Calponin-homology domain, CH-domain"/>
    <property type="match status" value="1"/>
</dbReference>
<name>A0ABR2J2F2_9EUKA</name>
<organism evidence="2 3">
    <name type="scientific">Tritrichomonas musculus</name>
    <dbReference type="NCBI Taxonomy" id="1915356"/>
    <lineage>
        <taxon>Eukaryota</taxon>
        <taxon>Metamonada</taxon>
        <taxon>Parabasalia</taxon>
        <taxon>Tritrichomonadida</taxon>
        <taxon>Tritrichomonadidae</taxon>
        <taxon>Tritrichomonas</taxon>
    </lineage>
</organism>
<proteinExistence type="predicted"/>
<feature type="domain" description="Calponin-homology (CH)" evidence="1">
    <location>
        <begin position="13"/>
        <end position="120"/>
    </location>
</feature>
<evidence type="ECO:0000259" key="1">
    <source>
        <dbReference type="PROSITE" id="PS50021"/>
    </source>
</evidence>
<dbReference type="Pfam" id="PF00307">
    <property type="entry name" value="CH"/>
    <property type="match status" value="2"/>
</dbReference>
<accession>A0ABR2J2F2</accession>
<gene>
    <name evidence="2" type="ORF">M9Y10_007363</name>
</gene>
<dbReference type="EMBL" id="JAPFFF010000013">
    <property type="protein sequence ID" value="KAK8871628.1"/>
    <property type="molecule type" value="Genomic_DNA"/>
</dbReference>
<dbReference type="PROSITE" id="PS50021">
    <property type="entry name" value="CH"/>
    <property type="match status" value="2"/>
</dbReference>